<sequence length="174" mass="19370">MSVIYVLDDTDRLEIGFEDIRKYHGGLALMAVAVGFRSLQAAFAELFGSEAPQRKAISIVSGHAGPGFRDAFEYVTRAVTRGAYEVKVDYPAAQYDPHRAQSYAFVISSADGSSVEVALKDNFLPMKFYDFLAKGRAGTMTEEEKEEFRDLKWSLSKKAQALPQEELLSVKRIS</sequence>
<keyword evidence="2" id="KW-1185">Reference proteome</keyword>
<organism evidence="1 2">
    <name type="scientific">Paenibacillus rigui</name>
    <dbReference type="NCBI Taxonomy" id="554312"/>
    <lineage>
        <taxon>Bacteria</taxon>
        <taxon>Bacillati</taxon>
        <taxon>Bacillota</taxon>
        <taxon>Bacilli</taxon>
        <taxon>Bacillales</taxon>
        <taxon>Paenibacillaceae</taxon>
        <taxon>Paenibacillus</taxon>
    </lineage>
</organism>
<dbReference type="EMBL" id="NMQW01000024">
    <property type="protein sequence ID" value="OXM84996.1"/>
    <property type="molecule type" value="Genomic_DNA"/>
</dbReference>
<evidence type="ECO:0000313" key="1">
    <source>
        <dbReference type="EMBL" id="OXM84996.1"/>
    </source>
</evidence>
<accession>A0A229UNG8</accession>
<comment type="caution">
    <text evidence="1">The sequence shown here is derived from an EMBL/GenBank/DDBJ whole genome shotgun (WGS) entry which is preliminary data.</text>
</comment>
<name>A0A229UNG8_9BACL</name>
<dbReference type="Proteomes" id="UP000215509">
    <property type="component" value="Unassembled WGS sequence"/>
</dbReference>
<dbReference type="OrthoDB" id="1680380at2"/>
<gene>
    <name evidence="1" type="ORF">CF651_17405</name>
</gene>
<dbReference type="RefSeq" id="WP_094016150.1">
    <property type="nucleotide sequence ID" value="NZ_NMQW01000024.1"/>
</dbReference>
<evidence type="ECO:0008006" key="3">
    <source>
        <dbReference type="Google" id="ProtNLM"/>
    </source>
</evidence>
<evidence type="ECO:0000313" key="2">
    <source>
        <dbReference type="Proteomes" id="UP000215509"/>
    </source>
</evidence>
<reference evidence="1 2" key="1">
    <citation type="submission" date="2017-07" db="EMBL/GenBank/DDBJ databases">
        <title>Genome sequencing and assembly of Paenibacillus rigui.</title>
        <authorList>
            <person name="Mayilraj S."/>
        </authorList>
    </citation>
    <scope>NUCLEOTIDE SEQUENCE [LARGE SCALE GENOMIC DNA]</scope>
    <source>
        <strain evidence="1 2">JCM 16352</strain>
    </source>
</reference>
<protein>
    <recommendedName>
        <fullName evidence="3">Formylmethanofuran dehydrogenase subunit E domain-containing protein</fullName>
    </recommendedName>
</protein>
<proteinExistence type="predicted"/>
<dbReference type="AlphaFoldDB" id="A0A229UNG8"/>